<accession>A0ABD6HBD5</accession>
<dbReference type="InterPro" id="IPR029787">
    <property type="entry name" value="Nucleotide_cyclase"/>
</dbReference>
<dbReference type="Proteomes" id="UP000179454">
    <property type="component" value="Unassembled WGS sequence"/>
</dbReference>
<dbReference type="Gene3D" id="3.20.20.450">
    <property type="entry name" value="EAL domain"/>
    <property type="match status" value="1"/>
</dbReference>
<keyword evidence="5" id="KW-1185">Reference proteome</keyword>
<dbReference type="PROSITE" id="PS50887">
    <property type="entry name" value="GGDEF"/>
    <property type="match status" value="1"/>
</dbReference>
<dbReference type="InterPro" id="IPR000160">
    <property type="entry name" value="GGDEF_dom"/>
</dbReference>
<dbReference type="Proteomes" id="UP000179536">
    <property type="component" value="Unassembled WGS sequence"/>
</dbReference>
<proteinExistence type="predicted"/>
<dbReference type="InterPro" id="IPR035919">
    <property type="entry name" value="EAL_sf"/>
</dbReference>
<evidence type="ECO:0000313" key="4">
    <source>
        <dbReference type="EMBL" id="MUP11362.1"/>
    </source>
</evidence>
<protein>
    <submittedName>
        <fullName evidence="4">EAL domain-containing protein</fullName>
    </submittedName>
</protein>
<evidence type="ECO:0000313" key="5">
    <source>
        <dbReference type="Proteomes" id="UP000179454"/>
    </source>
</evidence>
<reference evidence="5 6" key="1">
    <citation type="submission" date="2019-11" db="EMBL/GenBank/DDBJ databases">
        <title>Whole-genome sequencing of Allorhizobium vitis.</title>
        <authorList>
            <person name="Gan H.M."/>
            <person name="Savka M.A."/>
        </authorList>
    </citation>
    <scope>NUCLEOTIDE SEQUENCE [LARGE SCALE GENOMIC DNA]</scope>
    <source>
        <strain evidence="4 6">RF2/1</strain>
        <strain evidence="3 5">T1/7</strain>
    </source>
</reference>
<dbReference type="CDD" id="cd01949">
    <property type="entry name" value="GGDEF"/>
    <property type="match status" value="1"/>
</dbReference>
<feature type="domain" description="GGDEF" evidence="2">
    <location>
        <begin position="121"/>
        <end position="252"/>
    </location>
</feature>
<evidence type="ECO:0000313" key="6">
    <source>
        <dbReference type="Proteomes" id="UP000179536"/>
    </source>
</evidence>
<dbReference type="AlphaFoldDB" id="A0ABD6HBD5"/>
<dbReference type="Pfam" id="PF00990">
    <property type="entry name" value="GGDEF"/>
    <property type="match status" value="1"/>
</dbReference>
<organism evidence="4 6">
    <name type="scientific">Agrobacterium vitis</name>
    <name type="common">Rhizobium vitis</name>
    <dbReference type="NCBI Taxonomy" id="373"/>
    <lineage>
        <taxon>Bacteria</taxon>
        <taxon>Pseudomonadati</taxon>
        <taxon>Pseudomonadota</taxon>
        <taxon>Alphaproteobacteria</taxon>
        <taxon>Hyphomicrobiales</taxon>
        <taxon>Rhizobiaceae</taxon>
        <taxon>Rhizobium/Agrobacterium group</taxon>
        <taxon>Agrobacterium</taxon>
    </lineage>
</organism>
<dbReference type="EMBL" id="MBFA02000009">
    <property type="protein sequence ID" value="MUP11362.1"/>
    <property type="molecule type" value="Genomic_DNA"/>
</dbReference>
<dbReference type="PANTHER" id="PTHR44757:SF2">
    <property type="entry name" value="BIOFILM ARCHITECTURE MAINTENANCE PROTEIN MBAA"/>
    <property type="match status" value="1"/>
</dbReference>
<dbReference type="Gene3D" id="3.30.70.270">
    <property type="match status" value="1"/>
</dbReference>
<sequence>MKMASIFRNKPIKDGAILLSVGAAIWAIAIQFDFHEHLDAFLHRNEAWQLDEFFNVVTITGLLSLIFAARRIGELKAEIRLRNAAENNMDWLAHHDALTGLPNRRALSDRQAEMEALQDGRHWVIYSIDLDGFKKVNDLVGHQGGDLLLREVAQRLMHALPNADVYRMGGDEFLLVSPRPTNMDYRHAGQHIARLLCNPYDIGGMTSEIGASVGFALFPEDSDDFKDATHCADVAMYVAKKAGQNSVYGFERIMEDRVMRRAETEMALKRAIRDNLIVPYYQPLIDLKSGELRGFEALARWKTGPNHYVPPSDFIELAETAGLIVELSDSLFRQACLDALQWPDTVRLAFNISPTQFIDRQLSLRIMSILMETGFPPSRLEIEITETALVHDIELATQILADLRQSGIRIALDDFGTGYSSLSQLSKFTFDKIKIDRSFVMSYDVDKKQEDIMRAILGLGQGLGIATTAEGIEDENQLAFLKSIGCDFGQGFLFSKALPAEEALSLTTRDATIKPDSATVAR</sequence>
<dbReference type="SUPFAM" id="SSF55073">
    <property type="entry name" value="Nucleotide cyclase"/>
    <property type="match status" value="1"/>
</dbReference>
<dbReference type="InterPro" id="IPR001633">
    <property type="entry name" value="EAL_dom"/>
</dbReference>
<dbReference type="InterPro" id="IPR052155">
    <property type="entry name" value="Biofilm_reg_signaling"/>
</dbReference>
<evidence type="ECO:0000313" key="3">
    <source>
        <dbReference type="EMBL" id="MUO40970.1"/>
    </source>
</evidence>
<dbReference type="NCBIfam" id="TIGR00254">
    <property type="entry name" value="GGDEF"/>
    <property type="match status" value="1"/>
</dbReference>
<dbReference type="PANTHER" id="PTHR44757">
    <property type="entry name" value="DIGUANYLATE CYCLASE DGCP"/>
    <property type="match status" value="1"/>
</dbReference>
<dbReference type="InterPro" id="IPR043128">
    <property type="entry name" value="Rev_trsase/Diguanyl_cyclase"/>
</dbReference>
<feature type="domain" description="EAL" evidence="1">
    <location>
        <begin position="261"/>
        <end position="511"/>
    </location>
</feature>
<name>A0ABD6HBD5_AGRVI</name>
<evidence type="ECO:0000259" key="1">
    <source>
        <dbReference type="PROSITE" id="PS50883"/>
    </source>
</evidence>
<gene>
    <name evidence="4" type="ORF">BBK91_015990</name>
    <name evidence="3" type="ORF">BBL17_004035</name>
</gene>
<dbReference type="PROSITE" id="PS50883">
    <property type="entry name" value="EAL"/>
    <property type="match status" value="1"/>
</dbReference>
<comment type="caution">
    <text evidence="4">The sequence shown here is derived from an EMBL/GenBank/DDBJ whole genome shotgun (WGS) entry which is preliminary data.</text>
</comment>
<evidence type="ECO:0000259" key="2">
    <source>
        <dbReference type="PROSITE" id="PS50887"/>
    </source>
</evidence>
<dbReference type="SMART" id="SM00052">
    <property type="entry name" value="EAL"/>
    <property type="match status" value="1"/>
</dbReference>
<dbReference type="SMART" id="SM00267">
    <property type="entry name" value="GGDEF"/>
    <property type="match status" value="1"/>
</dbReference>
<dbReference type="Pfam" id="PF00563">
    <property type="entry name" value="EAL"/>
    <property type="match status" value="1"/>
</dbReference>
<dbReference type="EMBL" id="MBFE02000002">
    <property type="protein sequence ID" value="MUO40970.1"/>
    <property type="molecule type" value="Genomic_DNA"/>
</dbReference>
<dbReference type="SUPFAM" id="SSF141868">
    <property type="entry name" value="EAL domain-like"/>
    <property type="match status" value="1"/>
</dbReference>
<dbReference type="CDD" id="cd01948">
    <property type="entry name" value="EAL"/>
    <property type="match status" value="1"/>
</dbReference>